<protein>
    <recommendedName>
        <fullName evidence="1">Major capsid protein N-terminal domain-containing protein</fullName>
    </recommendedName>
</protein>
<evidence type="ECO:0000313" key="2">
    <source>
        <dbReference type="EMBL" id="QHS99786.1"/>
    </source>
</evidence>
<proteinExistence type="predicted"/>
<dbReference type="InterPro" id="IPR038519">
    <property type="entry name" value="MCP_C_sf"/>
</dbReference>
<reference evidence="2" key="1">
    <citation type="journal article" date="2020" name="Nature">
        <title>Giant virus diversity and host interactions through global metagenomics.</title>
        <authorList>
            <person name="Schulz F."/>
            <person name="Roux S."/>
            <person name="Paez-Espino D."/>
            <person name="Jungbluth S."/>
            <person name="Walsh D.A."/>
            <person name="Denef V.J."/>
            <person name="McMahon K.D."/>
            <person name="Konstantinidis K.T."/>
            <person name="Eloe-Fadrosh E.A."/>
            <person name="Kyrpides N.C."/>
            <person name="Woyke T."/>
        </authorList>
    </citation>
    <scope>NUCLEOTIDE SEQUENCE</scope>
    <source>
        <strain evidence="2">GVMAG-M-3300020187-37</strain>
    </source>
</reference>
<organism evidence="2">
    <name type="scientific">viral metagenome</name>
    <dbReference type="NCBI Taxonomy" id="1070528"/>
    <lineage>
        <taxon>unclassified sequences</taxon>
        <taxon>metagenomes</taxon>
        <taxon>organismal metagenomes</taxon>
    </lineage>
</organism>
<dbReference type="SUPFAM" id="SSF49749">
    <property type="entry name" value="Group II dsDNA viruses VP"/>
    <property type="match status" value="1"/>
</dbReference>
<evidence type="ECO:0000259" key="1">
    <source>
        <dbReference type="Pfam" id="PF16903"/>
    </source>
</evidence>
<sequence>MIYYIIMSGTGNIGTLSLIARMSQIERENFIGQPQITFFKSVYRRHTNFSKFLSVDDQYENSNSFGIPRKFILDRSIGDLLSKVYLQHKIVFEEDSTRSNLKIFANLGSNLIKQEMGSLKLTIGTNNVFQNSSLYIETKQELMNEICLASKDDYTVSPSLEKVGDKITCNNGSHHNYTTFSGGVSGLNTSTPTTSLFETEYFYMIPDFSFQYDYGLSLPLCCMRNEEIVLDVDYNALSNVINITGDQSKIKLHSSCIREYIHLDIEEKKRFLTNSHKYIIETVKEITCDHTSTSSPITSISNLTKYILIVGTNITQISDTTDINESNSTPKELNDGLKINLLIDNNNLNTESYDRNIFTRLNLYKYFPGCGRALLPSSILDKNYGHSDTIAVFPVALEPLNMTQPSGCISTRGSGVRNILLDLQGNTTDLTIYSIDYNILNISDGHCQKLIY</sequence>
<name>A0A6C0C618_9ZZZZ</name>
<feature type="domain" description="Major capsid protein N-terminal" evidence="1">
    <location>
        <begin position="37"/>
        <end position="248"/>
    </location>
</feature>
<dbReference type="Gene3D" id="2.70.9.20">
    <property type="entry name" value="Major capsid protein Vp54"/>
    <property type="match status" value="1"/>
</dbReference>
<dbReference type="EMBL" id="MN739347">
    <property type="protein sequence ID" value="QHS99786.1"/>
    <property type="molecule type" value="Genomic_DNA"/>
</dbReference>
<dbReference type="Gene3D" id="2.70.9.10">
    <property type="entry name" value="Adenovirus Type 2 Hexon, domain 4"/>
    <property type="match status" value="1"/>
</dbReference>
<dbReference type="InterPro" id="IPR016112">
    <property type="entry name" value="VP_dsDNA_II"/>
</dbReference>
<accession>A0A6C0C618</accession>
<dbReference type="InterPro" id="IPR031654">
    <property type="entry name" value="Capsid_N"/>
</dbReference>
<dbReference type="Pfam" id="PF16903">
    <property type="entry name" value="Capsid_N"/>
    <property type="match status" value="1"/>
</dbReference>
<dbReference type="AlphaFoldDB" id="A0A6C0C618"/>